<comment type="caution">
    <text evidence="4">The sequence shown here is derived from an EMBL/GenBank/DDBJ whole genome shotgun (WGS) entry which is preliminary data.</text>
</comment>
<feature type="domain" description="Mug135-like C-terminal" evidence="3">
    <location>
        <begin position="53"/>
        <end position="137"/>
    </location>
</feature>
<reference evidence="4 5" key="1">
    <citation type="journal article" date="2024" name="J Genomics">
        <title>Draft genome sequencing and assembly of Favolaschia claudopus CIRM-BRFM 2984 isolated from oak limbs.</title>
        <authorList>
            <person name="Navarro D."/>
            <person name="Drula E."/>
            <person name="Chaduli D."/>
            <person name="Cazenave R."/>
            <person name="Ahrendt S."/>
            <person name="Wang J."/>
            <person name="Lipzen A."/>
            <person name="Daum C."/>
            <person name="Barry K."/>
            <person name="Grigoriev I.V."/>
            <person name="Favel A."/>
            <person name="Rosso M.N."/>
            <person name="Martin F."/>
        </authorList>
    </citation>
    <scope>NUCLEOTIDE SEQUENCE [LARGE SCALE GENOMIC DNA]</scope>
    <source>
        <strain evidence="4 5">CIRM-BRFM 2984</strain>
    </source>
</reference>
<keyword evidence="5" id="KW-1185">Reference proteome</keyword>
<sequence length="140" mass="14291">MSVPAPAPGAPAAPAVAPPLLAGTALILAALNRLEARVAARLDTLDRRLAIVANQSRGAGASLPFQEVLLADGTLPSQPVPGARNALPPLTDLDSIRNLAAVPAGIYVREYGLVPAGVNLPAVGQRRVMIAHYIGCTVPL</sequence>
<dbReference type="Pfam" id="PF08593">
    <property type="entry name" value="Mug135_C"/>
    <property type="match status" value="1"/>
</dbReference>
<keyword evidence="2" id="KW-0472">Membrane</keyword>
<dbReference type="Proteomes" id="UP001362999">
    <property type="component" value="Unassembled WGS sequence"/>
</dbReference>
<organism evidence="4 5">
    <name type="scientific">Favolaschia claudopus</name>
    <dbReference type="NCBI Taxonomy" id="2862362"/>
    <lineage>
        <taxon>Eukaryota</taxon>
        <taxon>Fungi</taxon>
        <taxon>Dikarya</taxon>
        <taxon>Basidiomycota</taxon>
        <taxon>Agaricomycotina</taxon>
        <taxon>Agaricomycetes</taxon>
        <taxon>Agaricomycetidae</taxon>
        <taxon>Agaricales</taxon>
        <taxon>Marasmiineae</taxon>
        <taxon>Mycenaceae</taxon>
        <taxon>Favolaschia</taxon>
    </lineage>
</organism>
<proteinExistence type="inferred from homology"/>
<evidence type="ECO:0000313" key="4">
    <source>
        <dbReference type="EMBL" id="KAK7055491.1"/>
    </source>
</evidence>
<evidence type="ECO:0000256" key="1">
    <source>
        <dbReference type="ARBA" id="ARBA00005788"/>
    </source>
</evidence>
<name>A0AAW0DTS7_9AGAR</name>
<dbReference type="EMBL" id="JAWWNJ010000005">
    <property type="protein sequence ID" value="KAK7055491.1"/>
    <property type="molecule type" value="Genomic_DNA"/>
</dbReference>
<evidence type="ECO:0000259" key="3">
    <source>
        <dbReference type="Pfam" id="PF08593"/>
    </source>
</evidence>
<evidence type="ECO:0000313" key="5">
    <source>
        <dbReference type="Proteomes" id="UP001362999"/>
    </source>
</evidence>
<feature type="transmembrane region" description="Helical" evidence="2">
    <location>
        <begin position="12"/>
        <end position="31"/>
    </location>
</feature>
<protein>
    <recommendedName>
        <fullName evidence="3">Mug135-like C-terminal domain-containing protein</fullName>
    </recommendedName>
</protein>
<gene>
    <name evidence="4" type="ORF">R3P38DRAFT_1357940</name>
</gene>
<evidence type="ECO:0000256" key="2">
    <source>
        <dbReference type="SAM" id="Phobius"/>
    </source>
</evidence>
<dbReference type="AlphaFoldDB" id="A0AAW0DTS7"/>
<accession>A0AAW0DTS7</accession>
<keyword evidence="2" id="KW-0812">Transmembrane</keyword>
<keyword evidence="2" id="KW-1133">Transmembrane helix</keyword>
<dbReference type="InterPro" id="IPR013902">
    <property type="entry name" value="Mug135-like_C"/>
</dbReference>
<comment type="similarity">
    <text evidence="1">Belongs to the UPF0612 family.</text>
</comment>